<dbReference type="PANTHER" id="PTHR47926">
    <property type="entry name" value="PENTATRICOPEPTIDE REPEAT-CONTAINING PROTEIN"/>
    <property type="match status" value="1"/>
</dbReference>
<accession>A0A835M9R1</accession>
<dbReference type="Gene3D" id="1.25.40.10">
    <property type="entry name" value="Tetratricopeptide repeat domain"/>
    <property type="match status" value="1"/>
</dbReference>
<keyword evidence="3" id="KW-1185">Reference proteome</keyword>
<organism evidence="2 3">
    <name type="scientific">Coptis chinensis</name>
    <dbReference type="NCBI Taxonomy" id="261450"/>
    <lineage>
        <taxon>Eukaryota</taxon>
        <taxon>Viridiplantae</taxon>
        <taxon>Streptophyta</taxon>
        <taxon>Embryophyta</taxon>
        <taxon>Tracheophyta</taxon>
        <taxon>Spermatophyta</taxon>
        <taxon>Magnoliopsida</taxon>
        <taxon>Ranunculales</taxon>
        <taxon>Ranunculaceae</taxon>
        <taxon>Coptidoideae</taxon>
        <taxon>Coptis</taxon>
    </lineage>
</organism>
<dbReference type="InterPro" id="IPR002885">
    <property type="entry name" value="PPR_rpt"/>
</dbReference>
<comment type="caution">
    <text evidence="2">The sequence shown here is derived from an EMBL/GenBank/DDBJ whole genome shotgun (WGS) entry which is preliminary data.</text>
</comment>
<dbReference type="Pfam" id="PF12854">
    <property type="entry name" value="PPR_1"/>
    <property type="match status" value="1"/>
</dbReference>
<name>A0A835M9R1_9MAGN</name>
<dbReference type="OrthoDB" id="1731741at2759"/>
<dbReference type="GO" id="GO:0003723">
    <property type="term" value="F:RNA binding"/>
    <property type="evidence" value="ECO:0007669"/>
    <property type="project" value="InterPro"/>
</dbReference>
<dbReference type="PANTHER" id="PTHR47926:SF347">
    <property type="entry name" value="PENTATRICOPEPTIDE REPEAT-CONTAINING PROTEIN"/>
    <property type="match status" value="1"/>
</dbReference>
<dbReference type="AlphaFoldDB" id="A0A835M9R1"/>
<evidence type="ECO:0008006" key="4">
    <source>
        <dbReference type="Google" id="ProtNLM"/>
    </source>
</evidence>
<proteinExistence type="predicted"/>
<evidence type="ECO:0000256" key="1">
    <source>
        <dbReference type="ARBA" id="ARBA00022737"/>
    </source>
</evidence>
<dbReference type="InterPro" id="IPR046960">
    <property type="entry name" value="PPR_At4g14850-like_plant"/>
</dbReference>
<gene>
    <name evidence="2" type="ORF">IFM89_014188</name>
</gene>
<evidence type="ECO:0000313" key="2">
    <source>
        <dbReference type="EMBL" id="KAF9624803.1"/>
    </source>
</evidence>
<evidence type="ECO:0000313" key="3">
    <source>
        <dbReference type="Proteomes" id="UP000631114"/>
    </source>
</evidence>
<dbReference type="Proteomes" id="UP000631114">
    <property type="component" value="Unassembled WGS sequence"/>
</dbReference>
<dbReference type="EMBL" id="JADFTS010000001">
    <property type="protein sequence ID" value="KAF9624803.1"/>
    <property type="molecule type" value="Genomic_DNA"/>
</dbReference>
<protein>
    <recommendedName>
        <fullName evidence="4">Pentatricopeptide repeat-containing protein</fullName>
    </recommendedName>
</protein>
<dbReference type="GO" id="GO:0009451">
    <property type="term" value="P:RNA modification"/>
    <property type="evidence" value="ECO:0007669"/>
    <property type="project" value="InterPro"/>
</dbReference>
<reference evidence="2 3" key="1">
    <citation type="submission" date="2020-10" db="EMBL/GenBank/DDBJ databases">
        <title>The Coptis chinensis genome and diversification of protoberbering-type alkaloids.</title>
        <authorList>
            <person name="Wang B."/>
            <person name="Shu S."/>
            <person name="Song C."/>
            <person name="Liu Y."/>
        </authorList>
    </citation>
    <scope>NUCLEOTIDE SEQUENCE [LARGE SCALE GENOMIC DNA]</scope>
    <source>
        <strain evidence="2">HL-2020</strain>
        <tissue evidence="2">Leaf</tissue>
    </source>
</reference>
<keyword evidence="1" id="KW-0677">Repeat</keyword>
<sequence>MACSHAGRVEEGWRHLDSMSKKHGLKPRISHYGCMVDLLCRAGHLNEAYALIMNMPLQPNAVVWRTLHGACSLQGNIELGAKVRRRLLQLDPSYAGDDVTMSNTYASAGLWDEKWQ</sequence>
<dbReference type="InterPro" id="IPR011990">
    <property type="entry name" value="TPR-like_helical_dom_sf"/>
</dbReference>